<dbReference type="Pfam" id="PF12697">
    <property type="entry name" value="Abhydrolase_6"/>
    <property type="match status" value="1"/>
</dbReference>
<dbReference type="InterPro" id="IPR000073">
    <property type="entry name" value="AB_hydrolase_1"/>
</dbReference>
<dbReference type="GO" id="GO:0016787">
    <property type="term" value="F:hydrolase activity"/>
    <property type="evidence" value="ECO:0007669"/>
    <property type="project" value="UniProtKB-KW"/>
</dbReference>
<dbReference type="InterPro" id="IPR050266">
    <property type="entry name" value="AB_hydrolase_sf"/>
</dbReference>
<protein>
    <submittedName>
        <fullName evidence="2">Alpha/beta hydrolase</fullName>
    </submittedName>
</protein>
<dbReference type="SUPFAM" id="SSF53474">
    <property type="entry name" value="alpha/beta-Hydrolases"/>
    <property type="match status" value="1"/>
</dbReference>
<keyword evidence="2" id="KW-0378">Hydrolase</keyword>
<dbReference type="EMBL" id="JBBHJZ010000001">
    <property type="protein sequence ID" value="MEJ5975085.1"/>
    <property type="molecule type" value="Genomic_DNA"/>
</dbReference>
<comment type="caution">
    <text evidence="2">The sequence shown here is derived from an EMBL/GenBank/DDBJ whole genome shotgun (WGS) entry which is preliminary data.</text>
</comment>
<dbReference type="RefSeq" id="WP_339585058.1">
    <property type="nucleotide sequence ID" value="NZ_JBBHJZ010000001.1"/>
</dbReference>
<dbReference type="Proteomes" id="UP001361239">
    <property type="component" value="Unassembled WGS sequence"/>
</dbReference>
<evidence type="ECO:0000313" key="2">
    <source>
        <dbReference type="EMBL" id="MEJ5975085.1"/>
    </source>
</evidence>
<sequence>MPGLTLDGTRLDYRLAGQGRPAVVLIHGGCCAGSDWALQAAALERAFAVLTFDLRGHGRSDGADGNLSIARWAADVNALVDALDLAPAVIVGHSLGSRIAAEAVWQKPANAAGLVLLDGSRTLGSQAATVSSPAVAPPPDEDRSLAAILDKTIGPFADAAVRARVIATMSSPPEAVMWAAARALEEWDRDRADTVFASLPADLPVLAIQSTYHDKFTPRRSFVRSTETSPYLDGLRAALPSLQVVVLPETGHFSMMERPEAVTALIRDFARAVREKESA</sequence>
<dbReference type="InterPro" id="IPR000639">
    <property type="entry name" value="Epox_hydrolase-like"/>
</dbReference>
<dbReference type="Gene3D" id="3.40.50.1820">
    <property type="entry name" value="alpha/beta hydrolase"/>
    <property type="match status" value="1"/>
</dbReference>
<dbReference type="PANTHER" id="PTHR43798:SF33">
    <property type="entry name" value="HYDROLASE, PUTATIVE (AFU_ORTHOLOGUE AFUA_2G14860)-RELATED"/>
    <property type="match status" value="1"/>
</dbReference>
<dbReference type="PRINTS" id="PR00412">
    <property type="entry name" value="EPOXHYDRLASE"/>
</dbReference>
<gene>
    <name evidence="2" type="ORF">WG901_00430</name>
</gene>
<organism evidence="2 3">
    <name type="scientific">Novosphingobium anseongense</name>
    <dbReference type="NCBI Taxonomy" id="3133436"/>
    <lineage>
        <taxon>Bacteria</taxon>
        <taxon>Pseudomonadati</taxon>
        <taxon>Pseudomonadota</taxon>
        <taxon>Alphaproteobacteria</taxon>
        <taxon>Sphingomonadales</taxon>
        <taxon>Sphingomonadaceae</taxon>
        <taxon>Novosphingobium</taxon>
    </lineage>
</organism>
<accession>A0ABU8RPU8</accession>
<name>A0ABU8RPU8_9SPHN</name>
<keyword evidence="3" id="KW-1185">Reference proteome</keyword>
<evidence type="ECO:0000259" key="1">
    <source>
        <dbReference type="Pfam" id="PF12697"/>
    </source>
</evidence>
<evidence type="ECO:0000313" key="3">
    <source>
        <dbReference type="Proteomes" id="UP001361239"/>
    </source>
</evidence>
<dbReference type="InterPro" id="IPR029058">
    <property type="entry name" value="AB_hydrolase_fold"/>
</dbReference>
<proteinExistence type="predicted"/>
<dbReference type="PANTHER" id="PTHR43798">
    <property type="entry name" value="MONOACYLGLYCEROL LIPASE"/>
    <property type="match status" value="1"/>
</dbReference>
<reference evidence="2 3" key="1">
    <citation type="submission" date="2024-03" db="EMBL/GenBank/DDBJ databases">
        <authorList>
            <person name="Jo J.-H."/>
        </authorList>
    </citation>
    <scope>NUCLEOTIDE SEQUENCE [LARGE SCALE GENOMIC DNA]</scope>
    <source>
        <strain evidence="2 3">PS1R-30</strain>
    </source>
</reference>
<feature type="domain" description="AB hydrolase-1" evidence="1">
    <location>
        <begin position="23"/>
        <end position="264"/>
    </location>
</feature>